<dbReference type="Proteomes" id="UP000321405">
    <property type="component" value="Unassembled WGS sequence"/>
</dbReference>
<dbReference type="GO" id="GO:0017004">
    <property type="term" value="P:cytochrome complex assembly"/>
    <property type="evidence" value="ECO:0007669"/>
    <property type="project" value="UniProtKB-KW"/>
</dbReference>
<organism evidence="3 4">
    <name type="scientific">Swaminathania salitolerans</name>
    <dbReference type="NCBI Taxonomy" id="182838"/>
    <lineage>
        <taxon>Bacteria</taxon>
        <taxon>Pseudomonadati</taxon>
        <taxon>Pseudomonadota</taxon>
        <taxon>Alphaproteobacteria</taxon>
        <taxon>Acetobacterales</taxon>
        <taxon>Acetobacteraceae</taxon>
        <taxon>Swaminathania</taxon>
    </lineage>
</organism>
<evidence type="ECO:0000256" key="1">
    <source>
        <dbReference type="ARBA" id="ARBA00022748"/>
    </source>
</evidence>
<comment type="caution">
    <text evidence="3">The sequence shown here is derived from an EMBL/GenBank/DDBJ whole genome shotgun (WGS) entry which is preliminary data.</text>
</comment>
<feature type="transmembrane region" description="Helical" evidence="2">
    <location>
        <begin position="96"/>
        <end position="113"/>
    </location>
</feature>
<proteinExistence type="predicted"/>
<name>A0A511BLV5_9PROT</name>
<protein>
    <recommendedName>
        <fullName evidence="5">C-type cytochrome biogenesis protein CcmI</fullName>
    </recommendedName>
</protein>
<dbReference type="NCBIfam" id="TIGR03142">
    <property type="entry name" value="cytochro_ccmI"/>
    <property type="match status" value="1"/>
</dbReference>
<dbReference type="EMBL" id="BJVC01000001">
    <property type="protein sequence ID" value="GEL01317.1"/>
    <property type="molecule type" value="Genomic_DNA"/>
</dbReference>
<keyword evidence="2" id="KW-0472">Membrane</keyword>
<sequence>MSWFGFFLVTVLALAPVTIFMLRVTRQGTRHAVDARRSAMTLYRAQLAELERDRATGALPEGEYARARLEIERRLLAADSLEEESFDRETRVMSRLGLLLLALPLCGGALYLVNGHPSLPSQPHHTRDRVVPPGMKALFDRLAHQVDSMTPADPDYVRQAILLGQVDEAMGQEDDAIRIYRKALAQRFIPELALQIAELQSKRDGHISPDSLSLYRRALDAAPPDAPWRKAVEARIAAGEHEGPD</sequence>
<dbReference type="InterPro" id="IPR017560">
    <property type="entry name" value="Cyt_c_biogenesis_CcmI"/>
</dbReference>
<dbReference type="Gene3D" id="1.25.40.10">
    <property type="entry name" value="Tetratricopeptide repeat domain"/>
    <property type="match status" value="1"/>
</dbReference>
<keyword evidence="1" id="KW-0201">Cytochrome c-type biogenesis</keyword>
<evidence type="ECO:0000313" key="4">
    <source>
        <dbReference type="Proteomes" id="UP000321405"/>
    </source>
</evidence>
<keyword evidence="2" id="KW-1133">Transmembrane helix</keyword>
<dbReference type="AlphaFoldDB" id="A0A511BLV5"/>
<dbReference type="RefSeq" id="WP_186807635.1">
    <property type="nucleotide sequence ID" value="NZ_BJVC01000001.1"/>
</dbReference>
<gene>
    <name evidence="3" type="ORF">SSA02_04800</name>
</gene>
<evidence type="ECO:0008006" key="5">
    <source>
        <dbReference type="Google" id="ProtNLM"/>
    </source>
</evidence>
<keyword evidence="2" id="KW-0812">Transmembrane</keyword>
<feature type="transmembrane region" description="Helical" evidence="2">
    <location>
        <begin position="6"/>
        <end position="24"/>
    </location>
</feature>
<evidence type="ECO:0000313" key="3">
    <source>
        <dbReference type="EMBL" id="GEL01317.1"/>
    </source>
</evidence>
<keyword evidence="4" id="KW-1185">Reference proteome</keyword>
<reference evidence="3 4" key="1">
    <citation type="submission" date="2019-07" db="EMBL/GenBank/DDBJ databases">
        <title>Whole genome shotgun sequence of Swaminathania salitolerans NBRC 104436.</title>
        <authorList>
            <person name="Hosoyama A."/>
            <person name="Uohara A."/>
            <person name="Ohji S."/>
            <person name="Ichikawa N."/>
        </authorList>
    </citation>
    <scope>NUCLEOTIDE SEQUENCE [LARGE SCALE GENOMIC DNA]</scope>
    <source>
        <strain evidence="3 4">NBRC 104436</strain>
    </source>
</reference>
<accession>A0A511BLV5</accession>
<dbReference type="InterPro" id="IPR011990">
    <property type="entry name" value="TPR-like_helical_dom_sf"/>
</dbReference>
<evidence type="ECO:0000256" key="2">
    <source>
        <dbReference type="SAM" id="Phobius"/>
    </source>
</evidence>